<keyword evidence="6" id="KW-1185">Reference proteome</keyword>
<organism evidence="6 7">
    <name type="scientific">Globodera pallida</name>
    <name type="common">Potato cyst nematode worm</name>
    <name type="synonym">Heterodera pallida</name>
    <dbReference type="NCBI Taxonomy" id="36090"/>
    <lineage>
        <taxon>Eukaryota</taxon>
        <taxon>Metazoa</taxon>
        <taxon>Ecdysozoa</taxon>
        <taxon>Nematoda</taxon>
        <taxon>Chromadorea</taxon>
        <taxon>Rhabditida</taxon>
        <taxon>Tylenchina</taxon>
        <taxon>Tylenchomorpha</taxon>
        <taxon>Tylenchoidea</taxon>
        <taxon>Heteroderidae</taxon>
        <taxon>Heteroderinae</taxon>
        <taxon>Globodera</taxon>
    </lineage>
</organism>
<sequence length="398" mass="44629">MTKSLFEGIALPGRSATSGVNPKDNVRNRTIKPPTVQDTSAGKSLTPHQKERRRAKPTDHQTMKALIKEVPEAIFCRSFLLSVGSLKFASPILTTKKANSEDDPSSIISEIAFTSEARMWAKTKQLEGQKRYLEAAQLLDNAATENLRLLLDQGRLYRIAGNPQKALDCYQRAHNLDCTNAEGMDAFAALLGTLRQFNERQAHRELDSLAHAMAQYNPRKSEAFTVYGWAARQCHRPQDAKQFALRAEQLARWRGRERAEALLLKAQLLADSKRVSKETELVVTDLLHNDPTMTPAYALCIQTSIAQKRFTDAKKMAKRAMDVVGRRNHQIILLYAQALADDNTANGSEMAIELLAKIVQDAPVSVDCLLLLARLYEKQQRFEQAISLLNRFKEASGR</sequence>
<dbReference type="SUPFAM" id="SSF48452">
    <property type="entry name" value="TPR-like"/>
    <property type="match status" value="1"/>
</dbReference>
<dbReference type="PANTHER" id="PTHR12558">
    <property type="entry name" value="CELL DIVISION CYCLE 16,23,27"/>
    <property type="match status" value="1"/>
</dbReference>
<dbReference type="PANTHER" id="PTHR12558:SF13">
    <property type="entry name" value="CELL DIVISION CYCLE PROTEIN 27 HOMOLOG"/>
    <property type="match status" value="1"/>
</dbReference>
<evidence type="ECO:0000256" key="3">
    <source>
        <dbReference type="ARBA" id="ARBA00039307"/>
    </source>
</evidence>
<dbReference type="Gene3D" id="1.25.40.10">
    <property type="entry name" value="Tetratricopeptide repeat domain"/>
    <property type="match status" value="1"/>
</dbReference>
<feature type="region of interest" description="Disordered" evidence="5">
    <location>
        <begin position="12"/>
        <end position="60"/>
    </location>
</feature>
<evidence type="ECO:0000313" key="7">
    <source>
        <dbReference type="WBParaSite" id="GPLIN_001145300"/>
    </source>
</evidence>
<reference evidence="7" key="3">
    <citation type="submission" date="2016-06" db="UniProtKB">
        <authorList>
            <consortium name="WormBaseParasite"/>
        </authorList>
    </citation>
    <scope>IDENTIFICATION</scope>
</reference>
<dbReference type="AlphaFoldDB" id="A0A183CEZ8"/>
<reference evidence="6" key="2">
    <citation type="submission" date="2014-05" db="EMBL/GenBank/DDBJ databases">
        <title>The genome and life-stage specific transcriptomes of Globodera pallida elucidate key aspects of plant parasitism by a cyst nematode.</title>
        <authorList>
            <person name="Cotton J.A."/>
            <person name="Lilley C.J."/>
            <person name="Jones L.M."/>
            <person name="Kikuchi T."/>
            <person name="Reid A.J."/>
            <person name="Thorpe P."/>
            <person name="Tsai I.J."/>
            <person name="Beasley H."/>
            <person name="Blok V."/>
            <person name="Cock P.J.A."/>
            <person name="Van den Akker S.E."/>
            <person name="Holroyd N."/>
            <person name="Hunt M."/>
            <person name="Mantelin S."/>
            <person name="Naghra H."/>
            <person name="Pain A."/>
            <person name="Palomares-Rius J.E."/>
            <person name="Zarowiecki M."/>
            <person name="Berriman M."/>
            <person name="Jones J.T."/>
            <person name="Urwin P.E."/>
        </authorList>
    </citation>
    <scope>NUCLEOTIDE SEQUENCE [LARGE SCALE GENOMIC DNA]</scope>
    <source>
        <strain evidence="6">Lindley</strain>
    </source>
</reference>
<dbReference type="InterPro" id="IPR019734">
    <property type="entry name" value="TPR_rpt"/>
</dbReference>
<evidence type="ECO:0000256" key="2">
    <source>
        <dbReference type="ARBA" id="ARBA00038210"/>
    </source>
</evidence>
<keyword evidence="1 4" id="KW-0802">TPR repeat</keyword>
<feature type="repeat" description="TPR" evidence="4">
    <location>
        <begin position="147"/>
        <end position="180"/>
    </location>
</feature>
<name>A0A183CEZ8_GLOPA</name>
<accession>A0A183CEZ8</accession>
<dbReference type="WBParaSite" id="GPLIN_001145300">
    <property type="protein sequence ID" value="GPLIN_001145300"/>
    <property type="gene ID" value="GPLIN_001145300"/>
</dbReference>
<comment type="similarity">
    <text evidence="2">Belongs to the APC3/CDC27 family.</text>
</comment>
<evidence type="ECO:0000313" key="6">
    <source>
        <dbReference type="Proteomes" id="UP000050741"/>
    </source>
</evidence>
<reference evidence="6" key="1">
    <citation type="submission" date="2013-12" db="EMBL/GenBank/DDBJ databases">
        <authorList>
            <person name="Aslett M."/>
        </authorList>
    </citation>
    <scope>NUCLEOTIDE SEQUENCE [LARGE SCALE GENOMIC DNA]</scope>
    <source>
        <strain evidence="6">Lindley</strain>
    </source>
</reference>
<dbReference type="InterPro" id="IPR011990">
    <property type="entry name" value="TPR-like_helical_dom_sf"/>
</dbReference>
<evidence type="ECO:0000256" key="5">
    <source>
        <dbReference type="SAM" id="MobiDB-lite"/>
    </source>
</evidence>
<protein>
    <recommendedName>
        <fullName evidence="3">Cell division cycle protein 27 homolog</fullName>
    </recommendedName>
</protein>
<dbReference type="Proteomes" id="UP000050741">
    <property type="component" value="Unassembled WGS sequence"/>
</dbReference>
<dbReference type="GO" id="GO:0051301">
    <property type="term" value="P:cell division"/>
    <property type="evidence" value="ECO:0007669"/>
    <property type="project" value="TreeGrafter"/>
</dbReference>
<dbReference type="Pfam" id="PF14559">
    <property type="entry name" value="TPR_19"/>
    <property type="match status" value="1"/>
</dbReference>
<evidence type="ECO:0000256" key="4">
    <source>
        <dbReference type="PROSITE-ProRule" id="PRU00339"/>
    </source>
</evidence>
<dbReference type="PROSITE" id="PS50005">
    <property type="entry name" value="TPR"/>
    <property type="match status" value="1"/>
</dbReference>
<evidence type="ECO:0000256" key="1">
    <source>
        <dbReference type="ARBA" id="ARBA00022803"/>
    </source>
</evidence>
<feature type="compositionally biased region" description="Polar residues" evidence="5">
    <location>
        <begin position="36"/>
        <end position="47"/>
    </location>
</feature>
<proteinExistence type="inferred from homology"/>